<dbReference type="AlphaFoldDB" id="A0AAN6WVH1"/>
<feature type="compositionally biased region" description="Polar residues" evidence="1">
    <location>
        <begin position="232"/>
        <end position="244"/>
    </location>
</feature>
<feature type="compositionally biased region" description="Polar residues" evidence="1">
    <location>
        <begin position="128"/>
        <end position="147"/>
    </location>
</feature>
<feature type="compositionally biased region" description="Polar residues" evidence="1">
    <location>
        <begin position="454"/>
        <end position="470"/>
    </location>
</feature>
<feature type="domain" description="C2H2-type" evidence="2">
    <location>
        <begin position="329"/>
        <end position="352"/>
    </location>
</feature>
<proteinExistence type="predicted"/>
<feature type="compositionally biased region" description="Basic and acidic residues" evidence="1">
    <location>
        <begin position="111"/>
        <end position="124"/>
    </location>
</feature>
<feature type="compositionally biased region" description="Polar residues" evidence="1">
    <location>
        <begin position="93"/>
        <end position="102"/>
    </location>
</feature>
<comment type="caution">
    <text evidence="3">The sequence shown here is derived from an EMBL/GenBank/DDBJ whole genome shotgun (WGS) entry which is preliminary data.</text>
</comment>
<evidence type="ECO:0000259" key="2">
    <source>
        <dbReference type="PROSITE" id="PS00028"/>
    </source>
</evidence>
<feature type="compositionally biased region" description="Acidic residues" evidence="1">
    <location>
        <begin position="191"/>
        <end position="216"/>
    </location>
</feature>
<reference evidence="3" key="1">
    <citation type="journal article" date="2023" name="Mol. Phylogenet. Evol.">
        <title>Genome-scale phylogeny and comparative genomics of the fungal order Sordariales.</title>
        <authorList>
            <person name="Hensen N."/>
            <person name="Bonometti L."/>
            <person name="Westerberg I."/>
            <person name="Brannstrom I.O."/>
            <person name="Guillou S."/>
            <person name="Cros-Aarteil S."/>
            <person name="Calhoun S."/>
            <person name="Haridas S."/>
            <person name="Kuo A."/>
            <person name="Mondo S."/>
            <person name="Pangilinan J."/>
            <person name="Riley R."/>
            <person name="LaButti K."/>
            <person name="Andreopoulos B."/>
            <person name="Lipzen A."/>
            <person name="Chen C."/>
            <person name="Yan M."/>
            <person name="Daum C."/>
            <person name="Ng V."/>
            <person name="Clum A."/>
            <person name="Steindorff A."/>
            <person name="Ohm R.A."/>
            <person name="Martin F."/>
            <person name="Silar P."/>
            <person name="Natvig D.O."/>
            <person name="Lalanne C."/>
            <person name="Gautier V."/>
            <person name="Ament-Velasquez S.L."/>
            <person name="Kruys A."/>
            <person name="Hutchinson M.I."/>
            <person name="Powell A.J."/>
            <person name="Barry K."/>
            <person name="Miller A.N."/>
            <person name="Grigoriev I.V."/>
            <person name="Debuchy R."/>
            <person name="Gladieux P."/>
            <person name="Hiltunen Thoren M."/>
            <person name="Johannesson H."/>
        </authorList>
    </citation>
    <scope>NUCLEOTIDE SEQUENCE</scope>
    <source>
        <strain evidence="3">PSN309</strain>
    </source>
</reference>
<feature type="region of interest" description="Disordered" evidence="1">
    <location>
        <begin position="19"/>
        <end position="43"/>
    </location>
</feature>
<feature type="non-terminal residue" evidence="3">
    <location>
        <position position="1"/>
    </location>
</feature>
<protein>
    <recommendedName>
        <fullName evidence="2">C2H2-type domain-containing protein</fullName>
    </recommendedName>
</protein>
<dbReference type="EMBL" id="MU864384">
    <property type="protein sequence ID" value="KAK4188726.1"/>
    <property type="molecule type" value="Genomic_DNA"/>
</dbReference>
<evidence type="ECO:0000313" key="4">
    <source>
        <dbReference type="Proteomes" id="UP001302126"/>
    </source>
</evidence>
<feature type="region of interest" description="Disordered" evidence="1">
    <location>
        <begin position="57"/>
        <end position="264"/>
    </location>
</feature>
<keyword evidence="4" id="KW-1185">Reference proteome</keyword>
<feature type="region of interest" description="Disordered" evidence="1">
    <location>
        <begin position="448"/>
        <end position="480"/>
    </location>
</feature>
<dbReference type="Proteomes" id="UP001302126">
    <property type="component" value="Unassembled WGS sequence"/>
</dbReference>
<reference evidence="3" key="2">
    <citation type="submission" date="2023-05" db="EMBL/GenBank/DDBJ databases">
        <authorList>
            <consortium name="Lawrence Berkeley National Laboratory"/>
            <person name="Steindorff A."/>
            <person name="Hensen N."/>
            <person name="Bonometti L."/>
            <person name="Westerberg I."/>
            <person name="Brannstrom I.O."/>
            <person name="Guillou S."/>
            <person name="Cros-Aarteil S."/>
            <person name="Calhoun S."/>
            <person name="Haridas S."/>
            <person name="Kuo A."/>
            <person name="Mondo S."/>
            <person name="Pangilinan J."/>
            <person name="Riley R."/>
            <person name="Labutti K."/>
            <person name="Andreopoulos B."/>
            <person name="Lipzen A."/>
            <person name="Chen C."/>
            <person name="Yanf M."/>
            <person name="Daum C."/>
            <person name="Ng V."/>
            <person name="Clum A."/>
            <person name="Ohm R."/>
            <person name="Martin F."/>
            <person name="Silar P."/>
            <person name="Natvig D."/>
            <person name="Lalanne C."/>
            <person name="Gautier V."/>
            <person name="Ament-Velasquez S.L."/>
            <person name="Kruys A."/>
            <person name="Hutchinson M.I."/>
            <person name="Powell A.J."/>
            <person name="Barry K."/>
            <person name="Miller A.N."/>
            <person name="Grigoriev I.V."/>
            <person name="Debuchy R."/>
            <person name="Gladieux P."/>
            <person name="Thoren M.H."/>
            <person name="Johannesson H."/>
        </authorList>
    </citation>
    <scope>NUCLEOTIDE SEQUENCE</scope>
    <source>
        <strain evidence="3">PSN309</strain>
    </source>
</reference>
<feature type="compositionally biased region" description="Basic and acidic residues" evidence="1">
    <location>
        <begin position="69"/>
        <end position="78"/>
    </location>
</feature>
<feature type="compositionally biased region" description="Acidic residues" evidence="1">
    <location>
        <begin position="158"/>
        <end position="177"/>
    </location>
</feature>
<dbReference type="PROSITE" id="PS00028">
    <property type="entry name" value="ZINC_FINGER_C2H2_1"/>
    <property type="match status" value="1"/>
</dbReference>
<organism evidence="3 4">
    <name type="scientific">Podospora australis</name>
    <dbReference type="NCBI Taxonomy" id="1536484"/>
    <lineage>
        <taxon>Eukaryota</taxon>
        <taxon>Fungi</taxon>
        <taxon>Dikarya</taxon>
        <taxon>Ascomycota</taxon>
        <taxon>Pezizomycotina</taxon>
        <taxon>Sordariomycetes</taxon>
        <taxon>Sordariomycetidae</taxon>
        <taxon>Sordariales</taxon>
        <taxon>Podosporaceae</taxon>
        <taxon>Podospora</taxon>
    </lineage>
</organism>
<dbReference type="InterPro" id="IPR013087">
    <property type="entry name" value="Znf_C2H2_type"/>
</dbReference>
<evidence type="ECO:0000256" key="1">
    <source>
        <dbReference type="SAM" id="MobiDB-lite"/>
    </source>
</evidence>
<feature type="compositionally biased region" description="Low complexity" evidence="1">
    <location>
        <begin position="82"/>
        <end position="92"/>
    </location>
</feature>
<sequence>SEPEPARIASDVFFAESVSPVPPRASNTPDARGRVRKFATTQERNKAISEVLKKRWASGSMNHVHKKRLETQRRKREEAEAEAAAAAAAAAAQQKQNSNGSPNLGGLTSDPADRLARLLADRPAPKPSSISSRSDVGSMTTRSSLYEGQTRYMSDWDKMDDDAEKFEDAVEQIEDAPPESSNDLYGLPPVIDDDEDDDYREESVADEEGVQDETAIDADSVPSGILHPEPSIISSESANSTQPLEIQDSMPDNDDTADSQPSGSVLDSFVERQASQTLVAGRRIFESDVSGRPYKEWTDAHGNDYVFQHLLVPPGYKLDSTVPGRPWVCPIRTCRKAVPKSKDLNCHFERAHYGTFLNDNGDQTFSVVEEYRSKKGSVVNGGRIIVPAPPVVISQDPIAKDSEPPAPVQPPDYLQRLPKYRDFFQTVQEDSLLDLMDLDAEETRALRSLRRRPQVSTQASFRSEARSASQPEPDDHPGSAQMAADNFVLEMEDWELAPGNLREEKLPEHENVAFSKPYLSTGYEVPVHEDVSFRVVAVKPGRTLELRPEQGRTRLCSLASGKVRVTLGEEAPFIIGPSGMFKVKIGVPVAIKNLLYVDAVLHTTVLNF</sequence>
<gene>
    <name evidence="3" type="ORF">QBC35DRAFT_381944</name>
</gene>
<evidence type="ECO:0000313" key="3">
    <source>
        <dbReference type="EMBL" id="KAK4188726.1"/>
    </source>
</evidence>
<accession>A0AAN6WVH1</accession>
<name>A0AAN6WVH1_9PEZI</name>